<dbReference type="EMBL" id="RWGY01000013">
    <property type="protein sequence ID" value="TVU26837.1"/>
    <property type="molecule type" value="Genomic_DNA"/>
</dbReference>
<dbReference type="GO" id="GO:0005524">
    <property type="term" value="F:ATP binding"/>
    <property type="evidence" value="ECO:0007669"/>
    <property type="project" value="UniProtKB-UniRule"/>
</dbReference>
<dbReference type="InterPro" id="IPR011009">
    <property type="entry name" value="Kinase-like_dom_sf"/>
</dbReference>
<dbReference type="GO" id="GO:0004674">
    <property type="term" value="F:protein serine/threonine kinase activity"/>
    <property type="evidence" value="ECO:0007669"/>
    <property type="project" value="UniProtKB-KW"/>
</dbReference>
<dbReference type="PANTHER" id="PTHR45707:SF80">
    <property type="entry name" value="PROTEIN KINASE DOMAIN-CONTAINING PROTEIN"/>
    <property type="match status" value="1"/>
</dbReference>
<dbReference type="OrthoDB" id="679259at2759"/>
<feature type="domain" description="Protein kinase" evidence="7">
    <location>
        <begin position="38"/>
        <end position="313"/>
    </location>
</feature>
<dbReference type="PROSITE" id="PS00107">
    <property type="entry name" value="PROTEIN_KINASE_ATP"/>
    <property type="match status" value="1"/>
</dbReference>
<organism evidence="8 9">
    <name type="scientific">Eragrostis curvula</name>
    <name type="common">weeping love grass</name>
    <dbReference type="NCBI Taxonomy" id="38414"/>
    <lineage>
        <taxon>Eukaryota</taxon>
        <taxon>Viridiplantae</taxon>
        <taxon>Streptophyta</taxon>
        <taxon>Embryophyta</taxon>
        <taxon>Tracheophyta</taxon>
        <taxon>Spermatophyta</taxon>
        <taxon>Magnoliopsida</taxon>
        <taxon>Liliopsida</taxon>
        <taxon>Poales</taxon>
        <taxon>Poaceae</taxon>
        <taxon>PACMAD clade</taxon>
        <taxon>Chloridoideae</taxon>
        <taxon>Eragrostideae</taxon>
        <taxon>Eragrostidinae</taxon>
        <taxon>Eragrostis</taxon>
    </lineage>
</organism>
<reference evidence="8 9" key="1">
    <citation type="journal article" date="2019" name="Sci. Rep.">
        <title>A high-quality genome of Eragrostis curvula grass provides insights into Poaceae evolution and supports new strategies to enhance forage quality.</title>
        <authorList>
            <person name="Carballo J."/>
            <person name="Santos B.A.C.M."/>
            <person name="Zappacosta D."/>
            <person name="Garbus I."/>
            <person name="Selva J.P."/>
            <person name="Gallo C.A."/>
            <person name="Diaz A."/>
            <person name="Albertini E."/>
            <person name="Caccamo M."/>
            <person name="Echenique V."/>
        </authorList>
    </citation>
    <scope>NUCLEOTIDE SEQUENCE [LARGE SCALE GENOMIC DNA]</scope>
    <source>
        <strain evidence="9">cv. Victoria</strain>
        <tissue evidence="8">Leaf</tissue>
    </source>
</reference>
<evidence type="ECO:0000259" key="7">
    <source>
        <dbReference type="PROSITE" id="PS50011"/>
    </source>
</evidence>
<feature type="binding site" evidence="5">
    <location>
        <position position="66"/>
    </location>
    <ligand>
        <name>ATP</name>
        <dbReference type="ChEBI" id="CHEBI:30616"/>
    </ligand>
</feature>
<evidence type="ECO:0000256" key="4">
    <source>
        <dbReference type="ARBA" id="ARBA00022840"/>
    </source>
</evidence>
<accession>A0A5J9UUQ6</accession>
<dbReference type="PROSITE" id="PS00108">
    <property type="entry name" value="PROTEIN_KINASE_ST"/>
    <property type="match status" value="1"/>
</dbReference>
<evidence type="ECO:0000313" key="8">
    <source>
        <dbReference type="EMBL" id="TVU26837.1"/>
    </source>
</evidence>
<keyword evidence="6" id="KW-0723">Serine/threonine-protein kinase</keyword>
<comment type="similarity">
    <text evidence="6">Belongs to the protein kinase superfamily.</text>
</comment>
<protein>
    <recommendedName>
        <fullName evidence="7">Protein kinase domain-containing protein</fullName>
    </recommendedName>
</protein>
<sequence>MDYDAYDEWNLLGRILMDENAEPTNLPLSLLRSITNNFSDDLAIGCGGFSTVYMGLLQNGIVAVKKLIQLNDMHEKLFQRELDSLMRVRHKNIVRFLGYCSDTQGKLFKWEGKNVVSEERQRCFCFEFLPQGSLDKYISDAAQGLDWMTRYQIIKGICEGLHYLHQQRIVHLDLKPANIFLDNDMVPKIADFGHSLYFDEKQSRARISHTFGSLGYTSPESYDGLMTFKSDIYSIGVIILEMLTGHKGYPEIENILQGWSTRIETSLGDARLEPVRVCAEIGIECIDFNPEKRPDTQCILERLAEMERIYGFMKIDLCTSTATNSLDRIPSGLFVIVPDFIP</sequence>
<feature type="non-terminal residue" evidence="8">
    <location>
        <position position="1"/>
    </location>
</feature>
<proteinExistence type="inferred from homology"/>
<dbReference type="PANTHER" id="PTHR45707">
    <property type="entry name" value="C2 CALCIUM/LIPID-BINDING PLANT PHOSPHORIBOSYLTRANSFERASE FAMILY PROTEIN"/>
    <property type="match status" value="1"/>
</dbReference>
<dbReference type="InterPro" id="IPR017441">
    <property type="entry name" value="Protein_kinase_ATP_BS"/>
</dbReference>
<dbReference type="SMART" id="SM00220">
    <property type="entry name" value="S_TKc"/>
    <property type="match status" value="1"/>
</dbReference>
<dbReference type="FunFam" id="1.10.510.10:FF:000870">
    <property type="entry name" value="OSJNBa0016N04.16-like protein"/>
    <property type="match status" value="1"/>
</dbReference>
<dbReference type="InterPro" id="IPR000719">
    <property type="entry name" value="Prot_kinase_dom"/>
</dbReference>
<evidence type="ECO:0000256" key="5">
    <source>
        <dbReference type="PROSITE-ProRule" id="PRU10141"/>
    </source>
</evidence>
<keyword evidence="1" id="KW-0808">Transferase</keyword>
<evidence type="ECO:0000256" key="1">
    <source>
        <dbReference type="ARBA" id="ARBA00022679"/>
    </source>
</evidence>
<gene>
    <name evidence="8" type="ORF">EJB05_29402</name>
</gene>
<evidence type="ECO:0000256" key="6">
    <source>
        <dbReference type="RuleBase" id="RU000304"/>
    </source>
</evidence>
<dbReference type="AlphaFoldDB" id="A0A5J9UUQ6"/>
<dbReference type="Pfam" id="PF00069">
    <property type="entry name" value="Pkinase"/>
    <property type="match status" value="1"/>
</dbReference>
<comment type="caution">
    <text evidence="8">The sequence shown here is derived from an EMBL/GenBank/DDBJ whole genome shotgun (WGS) entry which is preliminary data.</text>
</comment>
<dbReference type="Gramene" id="TVU26837">
    <property type="protein sequence ID" value="TVU26837"/>
    <property type="gene ID" value="EJB05_29402"/>
</dbReference>
<name>A0A5J9UUQ6_9POAL</name>
<dbReference type="Proteomes" id="UP000324897">
    <property type="component" value="Chromosome 2"/>
</dbReference>
<dbReference type="SUPFAM" id="SSF56112">
    <property type="entry name" value="Protein kinase-like (PK-like)"/>
    <property type="match status" value="1"/>
</dbReference>
<keyword evidence="9" id="KW-1185">Reference proteome</keyword>
<dbReference type="Gene3D" id="1.10.510.10">
    <property type="entry name" value="Transferase(Phosphotransferase) domain 1"/>
    <property type="match status" value="1"/>
</dbReference>
<keyword evidence="2 5" id="KW-0547">Nucleotide-binding</keyword>
<evidence type="ECO:0000256" key="2">
    <source>
        <dbReference type="ARBA" id="ARBA00022741"/>
    </source>
</evidence>
<dbReference type="InterPro" id="IPR008271">
    <property type="entry name" value="Ser/Thr_kinase_AS"/>
</dbReference>
<keyword evidence="3" id="KW-0418">Kinase</keyword>
<dbReference type="Gene3D" id="3.30.200.20">
    <property type="entry name" value="Phosphorylase Kinase, domain 1"/>
    <property type="match status" value="1"/>
</dbReference>
<dbReference type="PROSITE" id="PS50011">
    <property type="entry name" value="PROTEIN_KINASE_DOM"/>
    <property type="match status" value="1"/>
</dbReference>
<keyword evidence="4 5" id="KW-0067">ATP-binding</keyword>
<evidence type="ECO:0000256" key="3">
    <source>
        <dbReference type="ARBA" id="ARBA00022777"/>
    </source>
</evidence>
<evidence type="ECO:0000313" key="9">
    <source>
        <dbReference type="Proteomes" id="UP000324897"/>
    </source>
</evidence>